<evidence type="ECO:0000313" key="2">
    <source>
        <dbReference type="Proteomes" id="UP001162501"/>
    </source>
</evidence>
<dbReference type="EMBL" id="OX596111">
    <property type="protein sequence ID" value="CAN0366827.1"/>
    <property type="molecule type" value="Genomic_DNA"/>
</dbReference>
<dbReference type="Proteomes" id="UP001162501">
    <property type="component" value="Chromosome 27"/>
</dbReference>
<proteinExistence type="predicted"/>
<protein>
    <submittedName>
        <fullName evidence="1">Uncharacterized protein</fullName>
    </submittedName>
</protein>
<reference evidence="1" key="2">
    <citation type="submission" date="2025-03" db="EMBL/GenBank/DDBJ databases">
        <authorList>
            <consortium name="ELIXIR-Norway"/>
            <consortium name="Elixir Norway"/>
        </authorList>
    </citation>
    <scope>NUCLEOTIDE SEQUENCE</scope>
</reference>
<gene>
    <name evidence="1" type="ORF">MRATA1EN22A_LOCUS16660</name>
</gene>
<sequence length="267" mass="28288">MGRGTNSEAEAADTGPPSRGWREERGASPPQPPPPPEAAPTFLRAQNAAWAARDSETLSALPSLRGPSPQLRRPVHPTPQRQLLAPVHPRGRPMFTSGRGRGAGSGGGAKPRRHRSARYGDAGGGGTLRAFPTRSHWPCVHDCSAQPDLRGAQAIHRLRRKNVTGGVKSRGLRAGGRAPAGGAGFWETSLTPDSPPTPWVLRLRPAWRAGVSPALPAVRPKLQKTVKKAVGEQDVRAFVRPLLSYVILKTVLLFGGGLSFCPAALSA</sequence>
<reference evidence="1" key="1">
    <citation type="submission" date="2023-05" db="EMBL/GenBank/DDBJ databases">
        <authorList>
            <consortium name="ELIXIR-Norway"/>
        </authorList>
    </citation>
    <scope>NUCLEOTIDE SEQUENCE</scope>
</reference>
<name>A0AC59ZC10_RANTA</name>
<accession>A0AC59ZC10</accession>
<organism evidence="1 2">
    <name type="scientific">Rangifer tarandus platyrhynchus</name>
    <name type="common">Svalbard reindeer</name>
    <dbReference type="NCBI Taxonomy" id="3082113"/>
    <lineage>
        <taxon>Eukaryota</taxon>
        <taxon>Metazoa</taxon>
        <taxon>Chordata</taxon>
        <taxon>Craniata</taxon>
        <taxon>Vertebrata</taxon>
        <taxon>Euteleostomi</taxon>
        <taxon>Mammalia</taxon>
        <taxon>Eutheria</taxon>
        <taxon>Laurasiatheria</taxon>
        <taxon>Artiodactyla</taxon>
        <taxon>Ruminantia</taxon>
        <taxon>Pecora</taxon>
        <taxon>Cervidae</taxon>
        <taxon>Odocoileinae</taxon>
        <taxon>Rangifer</taxon>
    </lineage>
</organism>
<evidence type="ECO:0000313" key="1">
    <source>
        <dbReference type="EMBL" id="CAN0366827.1"/>
    </source>
</evidence>